<organism evidence="1">
    <name type="scientific">Rothia mucilaginosa</name>
    <dbReference type="NCBI Taxonomy" id="43675"/>
    <lineage>
        <taxon>Bacteria</taxon>
        <taxon>Bacillati</taxon>
        <taxon>Actinomycetota</taxon>
        <taxon>Actinomycetes</taxon>
        <taxon>Micrococcales</taxon>
        <taxon>Micrococcaceae</taxon>
        <taxon>Rothia</taxon>
    </lineage>
</organism>
<sequence length="44" mass="4856">MVVALTAVCACRYGSHPWVCHGNGRGPNDMVWTGCELSCRHSHR</sequence>
<dbReference type="PATRIC" id="fig|43675.28.peg.1726"/>
<evidence type="ECO:0000313" key="1">
    <source>
        <dbReference type="EMBL" id="BAS20931.1"/>
    </source>
</evidence>
<reference evidence="2" key="1">
    <citation type="submission" date="2015-08" db="EMBL/GenBank/DDBJ databases">
        <title>Complete genome sequence of Rothia mucilaginosa strain NUM-Rm6536.</title>
        <authorList>
            <person name="Nambu T."/>
        </authorList>
    </citation>
    <scope>NUCLEOTIDE SEQUENCE [LARGE SCALE GENOMIC DNA]</scope>
    <source>
        <strain evidence="2">NUM-Rm6536</strain>
    </source>
</reference>
<dbReference type="AlphaFoldDB" id="A0A0K2S1D7"/>
<gene>
    <name evidence="1" type="ORF">RM6536_1684</name>
</gene>
<dbReference type="Proteomes" id="UP000066203">
    <property type="component" value="Chromosome"/>
</dbReference>
<protein>
    <submittedName>
        <fullName evidence="1">Uncharacterized protein</fullName>
    </submittedName>
</protein>
<evidence type="ECO:0000313" key="2">
    <source>
        <dbReference type="Proteomes" id="UP000066203"/>
    </source>
</evidence>
<name>A0A0K2S1D7_9MICC</name>
<proteinExistence type="predicted"/>
<dbReference type="EMBL" id="AP014938">
    <property type="protein sequence ID" value="BAS20931.1"/>
    <property type="molecule type" value="Genomic_DNA"/>
</dbReference>
<accession>A0A0K2S1D7</accession>